<feature type="region of interest" description="Disordered" evidence="1">
    <location>
        <begin position="136"/>
        <end position="208"/>
    </location>
</feature>
<reference evidence="3 4" key="1">
    <citation type="submission" date="2018-03" db="EMBL/GenBank/DDBJ databases">
        <title>Genomic Encyclopedia of Type Strains, Phase III (KMG-III): the genomes of soil and plant-associated and newly described type strains.</title>
        <authorList>
            <person name="Whitman W."/>
        </authorList>
    </citation>
    <scope>NUCLEOTIDE SEQUENCE [LARGE SCALE GENOMIC DNA]</scope>
    <source>
        <strain evidence="3 4">CGMCC 4.7125</strain>
    </source>
</reference>
<dbReference type="AlphaFoldDB" id="A0A2T0LXF2"/>
<name>A0A2T0LXF2_9PSEU</name>
<evidence type="ECO:0000256" key="2">
    <source>
        <dbReference type="SAM" id="Phobius"/>
    </source>
</evidence>
<gene>
    <name evidence="3" type="ORF">B0I33_104520</name>
</gene>
<dbReference type="OrthoDB" id="3393357at2"/>
<feature type="transmembrane region" description="Helical" evidence="2">
    <location>
        <begin position="76"/>
        <end position="96"/>
    </location>
</feature>
<keyword evidence="2" id="KW-0472">Membrane</keyword>
<feature type="compositionally biased region" description="Basic residues" evidence="1">
    <location>
        <begin position="187"/>
        <end position="198"/>
    </location>
</feature>
<evidence type="ECO:0000256" key="1">
    <source>
        <dbReference type="SAM" id="MobiDB-lite"/>
    </source>
</evidence>
<organism evidence="3 4">
    <name type="scientific">Prauserella shujinwangii</name>
    <dbReference type="NCBI Taxonomy" id="1453103"/>
    <lineage>
        <taxon>Bacteria</taxon>
        <taxon>Bacillati</taxon>
        <taxon>Actinomycetota</taxon>
        <taxon>Actinomycetes</taxon>
        <taxon>Pseudonocardiales</taxon>
        <taxon>Pseudonocardiaceae</taxon>
        <taxon>Prauserella</taxon>
    </lineage>
</organism>
<accession>A0A2T0LXF2</accession>
<dbReference type="Proteomes" id="UP000238362">
    <property type="component" value="Unassembled WGS sequence"/>
</dbReference>
<protein>
    <submittedName>
        <fullName evidence="3">Uncharacterized protein DUF2637</fullName>
    </submittedName>
</protein>
<feature type="transmembrane region" description="Helical" evidence="2">
    <location>
        <begin position="43"/>
        <end position="64"/>
    </location>
</feature>
<sequence>MSALQAERATRTAGLVSGALVALVAAIASYTHMRELAAAHGEAWLAFLVPLSVDGLLVVASLVIVNARRSRGETPWLAWTALIVGVLVSLAANVAAAEPDLVSRLVAAWPPLAFAVSFELVLRLVRQVPHQADNLATHRVPGLVENPAPEVGPPGEPEPHHQVAPAPDTSLEDIGNQVHQPGEKKGATRPRTTRRKARQAPGRQVDDALVDRATDLVAAGKEEGRQVGRARLARELCITENQARQVLRQVADRRHPPPIHLVTEAGS</sequence>
<keyword evidence="4" id="KW-1185">Reference proteome</keyword>
<dbReference type="InterPro" id="IPR021235">
    <property type="entry name" value="DUF2637"/>
</dbReference>
<feature type="transmembrane region" description="Helical" evidence="2">
    <location>
        <begin position="108"/>
        <end position="125"/>
    </location>
</feature>
<dbReference type="RefSeq" id="WP_106178762.1">
    <property type="nucleotide sequence ID" value="NZ_PVNH01000004.1"/>
</dbReference>
<comment type="caution">
    <text evidence="3">The sequence shown here is derived from an EMBL/GenBank/DDBJ whole genome shotgun (WGS) entry which is preliminary data.</text>
</comment>
<evidence type="ECO:0000313" key="4">
    <source>
        <dbReference type="Proteomes" id="UP000238362"/>
    </source>
</evidence>
<dbReference type="Pfam" id="PF10935">
    <property type="entry name" value="DUF2637"/>
    <property type="match status" value="1"/>
</dbReference>
<dbReference type="EMBL" id="PVNH01000004">
    <property type="protein sequence ID" value="PRX48702.1"/>
    <property type="molecule type" value="Genomic_DNA"/>
</dbReference>
<proteinExistence type="predicted"/>
<evidence type="ECO:0000313" key="3">
    <source>
        <dbReference type="EMBL" id="PRX48702.1"/>
    </source>
</evidence>
<feature type="transmembrane region" description="Helical" evidence="2">
    <location>
        <begin position="12"/>
        <end position="31"/>
    </location>
</feature>
<keyword evidence="2" id="KW-0812">Transmembrane</keyword>
<keyword evidence="2" id="KW-1133">Transmembrane helix</keyword>